<sequence>MREHGQDEPTTADLTGGIPDAPWLHGTWQVARIDGAEPAAGLQGPPWLTFEGDGVVFGYAGVNRVRGTWRLDGSTLTFGPVVATLMAGPADATATERSVLAVLQDGGTVTPGPEGCGVRTPAGRTAELVRTSARPAADPPVDAGPHVLH</sequence>
<proteinExistence type="predicted"/>
<accession>A0ABY5K4X8</accession>
<evidence type="ECO:0000256" key="1">
    <source>
        <dbReference type="SAM" id="MobiDB-lite"/>
    </source>
</evidence>
<dbReference type="PANTHER" id="PTHR35535">
    <property type="entry name" value="HEAT SHOCK PROTEIN HSLJ"/>
    <property type="match status" value="1"/>
</dbReference>
<gene>
    <name evidence="3" type="ORF">NP075_12575</name>
</gene>
<dbReference type="EMBL" id="CP101989">
    <property type="protein sequence ID" value="UUI63966.1"/>
    <property type="molecule type" value="Genomic_DNA"/>
</dbReference>
<name>A0ABY5K4X8_9CELL</name>
<keyword evidence="4" id="KW-1185">Reference proteome</keyword>
<dbReference type="InterPro" id="IPR038670">
    <property type="entry name" value="HslJ-like_sf"/>
</dbReference>
<dbReference type="InterPro" id="IPR053147">
    <property type="entry name" value="Hsp_HslJ-like"/>
</dbReference>
<evidence type="ECO:0000259" key="2">
    <source>
        <dbReference type="Pfam" id="PF03724"/>
    </source>
</evidence>
<feature type="region of interest" description="Disordered" evidence="1">
    <location>
        <begin position="1"/>
        <end position="20"/>
    </location>
</feature>
<organism evidence="3 4">
    <name type="scientific">Cellulomonas wangsupingiae</name>
    <dbReference type="NCBI Taxonomy" id="2968085"/>
    <lineage>
        <taxon>Bacteria</taxon>
        <taxon>Bacillati</taxon>
        <taxon>Actinomycetota</taxon>
        <taxon>Actinomycetes</taxon>
        <taxon>Micrococcales</taxon>
        <taxon>Cellulomonadaceae</taxon>
        <taxon>Cellulomonas</taxon>
    </lineage>
</organism>
<feature type="domain" description="DUF306" evidence="2">
    <location>
        <begin position="25"/>
        <end position="108"/>
    </location>
</feature>
<dbReference type="Proteomes" id="UP001317322">
    <property type="component" value="Chromosome"/>
</dbReference>
<dbReference type="Gene3D" id="2.40.128.270">
    <property type="match status" value="1"/>
</dbReference>
<feature type="region of interest" description="Disordered" evidence="1">
    <location>
        <begin position="130"/>
        <end position="149"/>
    </location>
</feature>
<dbReference type="InterPro" id="IPR005184">
    <property type="entry name" value="DUF306_Meta_HslJ"/>
</dbReference>
<reference evidence="3 4" key="1">
    <citation type="submission" date="2022-07" db="EMBL/GenBank/DDBJ databases">
        <title>Novel species in genus cellulomonas.</title>
        <authorList>
            <person name="Ye L."/>
        </authorList>
    </citation>
    <scope>NUCLEOTIDE SEQUENCE [LARGE SCALE GENOMIC DNA]</scope>
    <source>
        <strain evidence="4">zg-Y908</strain>
    </source>
</reference>
<dbReference type="PANTHER" id="PTHR35535:SF1">
    <property type="entry name" value="HEAT SHOCK PROTEIN HSLJ"/>
    <property type="match status" value="1"/>
</dbReference>
<protein>
    <submittedName>
        <fullName evidence="3">META domain-containing protein</fullName>
    </submittedName>
</protein>
<dbReference type="Pfam" id="PF03724">
    <property type="entry name" value="META"/>
    <property type="match status" value="1"/>
</dbReference>
<evidence type="ECO:0000313" key="3">
    <source>
        <dbReference type="EMBL" id="UUI63966.1"/>
    </source>
</evidence>
<evidence type="ECO:0000313" key="4">
    <source>
        <dbReference type="Proteomes" id="UP001317322"/>
    </source>
</evidence>
<dbReference type="RefSeq" id="WP_227565515.1">
    <property type="nucleotide sequence ID" value="NZ_CP101989.1"/>
</dbReference>